<feature type="region of interest" description="Disordered" evidence="4">
    <location>
        <begin position="268"/>
        <end position="287"/>
    </location>
</feature>
<dbReference type="PROSITE" id="PS51755">
    <property type="entry name" value="OMPR_PHOB"/>
    <property type="match status" value="1"/>
</dbReference>
<dbReference type="GO" id="GO:0006355">
    <property type="term" value="P:regulation of DNA-templated transcription"/>
    <property type="evidence" value="ECO:0007669"/>
    <property type="project" value="InterPro"/>
</dbReference>
<gene>
    <name evidence="7" type="ORF">EV384_5496</name>
</gene>
<name>A0A4V2GDQ3_9ACTN</name>
<dbReference type="Pfam" id="PF00486">
    <property type="entry name" value="Trans_reg_C"/>
    <property type="match status" value="1"/>
</dbReference>
<evidence type="ECO:0000313" key="8">
    <source>
        <dbReference type="Proteomes" id="UP000294114"/>
    </source>
</evidence>
<dbReference type="CDD" id="cd00383">
    <property type="entry name" value="trans_reg_C"/>
    <property type="match status" value="1"/>
</dbReference>
<accession>A0A4V2GDQ3</accession>
<dbReference type="PANTHER" id="PTHR48111">
    <property type="entry name" value="REGULATOR OF RPOS"/>
    <property type="match status" value="1"/>
</dbReference>
<evidence type="ECO:0000256" key="3">
    <source>
        <dbReference type="PROSITE-ProRule" id="PRU01091"/>
    </source>
</evidence>
<protein>
    <submittedName>
        <fullName evidence="7">DNA-binding response OmpR family regulator</fullName>
    </submittedName>
</protein>
<dbReference type="InterPro" id="IPR036388">
    <property type="entry name" value="WH-like_DNA-bd_sf"/>
</dbReference>
<comment type="caution">
    <text evidence="7">The sequence shown here is derived from an EMBL/GenBank/DDBJ whole genome shotgun (WGS) entry which is preliminary data.</text>
</comment>
<feature type="domain" description="OmpR/PhoB-type" evidence="6">
    <location>
        <begin position="122"/>
        <end position="217"/>
    </location>
</feature>
<dbReference type="GO" id="GO:0005829">
    <property type="term" value="C:cytosol"/>
    <property type="evidence" value="ECO:0007669"/>
    <property type="project" value="TreeGrafter"/>
</dbReference>
<dbReference type="SUPFAM" id="SSF52172">
    <property type="entry name" value="CheY-like"/>
    <property type="match status" value="1"/>
</dbReference>
<feature type="domain" description="Response regulatory" evidence="5">
    <location>
        <begin position="2"/>
        <end position="114"/>
    </location>
</feature>
<evidence type="ECO:0000256" key="2">
    <source>
        <dbReference type="PROSITE-ProRule" id="PRU00169"/>
    </source>
</evidence>
<sequence>MRLLVVDNEELMAAAVAEGLRQEAFAVDIAHDGAEALDKLAVNGYDVLILGLPRVHGDEVCRRVVAAGTGVRVLMLSVFVSDADRVAGLSMGADDHLAKPFAFAELVARVRALGRRSRLPVPPVLERSGVRLDPRHRETYRDGRYVHLAREEVAVLEELLRADGAVVSAETLLEKVWDENMDPLTTIVCVTIGGLRRKLGEPQLIETVTAGVTGCHERFLARQPAGAPYPHGRADVPVRGQRGARRRADPGSEQHGLQPVGGLHTQVGEVQHGRRRGLQADHHGLDA</sequence>
<dbReference type="InterPro" id="IPR011006">
    <property type="entry name" value="CheY-like_superfamily"/>
</dbReference>
<evidence type="ECO:0000259" key="5">
    <source>
        <dbReference type="PROSITE" id="PS50110"/>
    </source>
</evidence>
<dbReference type="Pfam" id="PF00072">
    <property type="entry name" value="Response_reg"/>
    <property type="match status" value="1"/>
</dbReference>
<proteinExistence type="predicted"/>
<dbReference type="GO" id="GO:0000976">
    <property type="term" value="F:transcription cis-regulatory region binding"/>
    <property type="evidence" value="ECO:0007669"/>
    <property type="project" value="TreeGrafter"/>
</dbReference>
<dbReference type="Proteomes" id="UP000294114">
    <property type="component" value="Unassembled WGS sequence"/>
</dbReference>
<evidence type="ECO:0000259" key="6">
    <source>
        <dbReference type="PROSITE" id="PS51755"/>
    </source>
</evidence>
<keyword evidence="1 3" id="KW-0238">DNA-binding</keyword>
<reference evidence="7 8" key="1">
    <citation type="submission" date="2019-02" db="EMBL/GenBank/DDBJ databases">
        <title>Sequencing the genomes of 1000 actinobacteria strains.</title>
        <authorList>
            <person name="Klenk H.-P."/>
        </authorList>
    </citation>
    <scope>NUCLEOTIDE SEQUENCE [LARGE SCALE GENOMIC DNA]</scope>
    <source>
        <strain evidence="7 8">DSM 45612</strain>
    </source>
</reference>
<feature type="compositionally biased region" description="Basic and acidic residues" evidence="4">
    <location>
        <begin position="278"/>
        <end position="287"/>
    </location>
</feature>
<feature type="region of interest" description="Disordered" evidence="4">
    <location>
        <begin position="224"/>
        <end position="263"/>
    </location>
</feature>
<evidence type="ECO:0000313" key="7">
    <source>
        <dbReference type="EMBL" id="RZU76806.1"/>
    </source>
</evidence>
<dbReference type="Gene3D" id="1.10.10.10">
    <property type="entry name" value="Winged helix-like DNA-binding domain superfamily/Winged helix DNA-binding domain"/>
    <property type="match status" value="1"/>
</dbReference>
<keyword evidence="8" id="KW-1185">Reference proteome</keyword>
<dbReference type="GO" id="GO:0032993">
    <property type="term" value="C:protein-DNA complex"/>
    <property type="evidence" value="ECO:0007669"/>
    <property type="project" value="TreeGrafter"/>
</dbReference>
<dbReference type="SMART" id="SM00448">
    <property type="entry name" value="REC"/>
    <property type="match status" value="1"/>
</dbReference>
<dbReference type="InterPro" id="IPR039420">
    <property type="entry name" value="WalR-like"/>
</dbReference>
<dbReference type="InterPro" id="IPR001789">
    <property type="entry name" value="Sig_transdc_resp-reg_receiver"/>
</dbReference>
<dbReference type="AlphaFoldDB" id="A0A4V2GDQ3"/>
<dbReference type="PANTHER" id="PTHR48111:SF36">
    <property type="entry name" value="TRANSCRIPTIONAL REGULATORY PROTEIN CUTR"/>
    <property type="match status" value="1"/>
</dbReference>
<dbReference type="GO" id="GO:0000156">
    <property type="term" value="F:phosphorelay response regulator activity"/>
    <property type="evidence" value="ECO:0007669"/>
    <property type="project" value="TreeGrafter"/>
</dbReference>
<dbReference type="PROSITE" id="PS50110">
    <property type="entry name" value="RESPONSE_REGULATORY"/>
    <property type="match status" value="1"/>
</dbReference>
<feature type="DNA-binding region" description="OmpR/PhoB-type" evidence="3">
    <location>
        <begin position="122"/>
        <end position="217"/>
    </location>
</feature>
<comment type="caution">
    <text evidence="2">Lacks conserved residue(s) required for the propagation of feature annotation.</text>
</comment>
<evidence type="ECO:0000256" key="4">
    <source>
        <dbReference type="SAM" id="MobiDB-lite"/>
    </source>
</evidence>
<evidence type="ECO:0000256" key="1">
    <source>
        <dbReference type="ARBA" id="ARBA00023125"/>
    </source>
</evidence>
<dbReference type="InterPro" id="IPR001867">
    <property type="entry name" value="OmpR/PhoB-type_DNA-bd"/>
</dbReference>
<dbReference type="Gene3D" id="3.40.50.2300">
    <property type="match status" value="1"/>
</dbReference>
<dbReference type="EMBL" id="SHLD01000001">
    <property type="protein sequence ID" value="RZU76806.1"/>
    <property type="molecule type" value="Genomic_DNA"/>
</dbReference>
<dbReference type="SMART" id="SM00862">
    <property type="entry name" value="Trans_reg_C"/>
    <property type="match status" value="1"/>
</dbReference>
<organism evidence="7 8">
    <name type="scientific">Micromonospora kangleipakensis</name>
    <dbReference type="NCBI Taxonomy" id="1077942"/>
    <lineage>
        <taxon>Bacteria</taxon>
        <taxon>Bacillati</taxon>
        <taxon>Actinomycetota</taxon>
        <taxon>Actinomycetes</taxon>
        <taxon>Micromonosporales</taxon>
        <taxon>Micromonosporaceae</taxon>
        <taxon>Micromonospora</taxon>
    </lineage>
</organism>